<evidence type="ECO:0000259" key="9">
    <source>
        <dbReference type="PROSITE" id="PS50112"/>
    </source>
</evidence>
<dbReference type="SUPFAM" id="SSF55781">
    <property type="entry name" value="GAF domain-like"/>
    <property type="match status" value="1"/>
</dbReference>
<dbReference type="InterPro" id="IPR004358">
    <property type="entry name" value="Sig_transdc_His_kin-like_C"/>
</dbReference>
<keyword evidence="4" id="KW-0808">Transferase</keyword>
<keyword evidence="3" id="KW-0597">Phosphoprotein</keyword>
<dbReference type="NCBIfam" id="TIGR00229">
    <property type="entry name" value="sensory_box"/>
    <property type="match status" value="4"/>
</dbReference>
<accession>A0ABT2MVN9</accession>
<dbReference type="PROSITE" id="PS50109">
    <property type="entry name" value="HIS_KIN"/>
    <property type="match status" value="1"/>
</dbReference>
<sequence length="1021" mass="117468">MVTQSQLVAMQKEYAELQKRLQESETLLQVSFSQAPMGMVQCGLDGQIWQANQKFCEIVGYTAQELRSRSFEDLSHPEDLNGELVWAKKLVKGEIDTYCLQKRYLRKDGAIARVSLRVNLVRDGKGLAHSVMGFITEITDDQGKIHPLKDEVRQEKAERERAEAALHEYEARFERLAKTLPGMVYQYRQYLNQPGEDIFTYVSPACREIYELDPEAVLNNCHLMWQIIHPEDSTGFAGSFIRAAQTGKEWYYQWRIITGSGKLKWLQGAAKKSPQPDGAMLWDGMVLDITDRKLAEESMRQQIEMLDQANDSIIIRDLNNQIEYWNQGAQRLYGWSLTEVRGEYIHQFLQTRFPEPLSEIMAICLREGHWRGELVHTKRDGTPVVVESRWSLQRDEQNHPRAILEINTDISDRKQAEQALKDSEARFRTTFEQAAVGVAHVDFEGRFIRINQRFCDIVGYSKAKMLALTFQEITHPDDLDVDWELAQQVKREQITHYSIEKRYIRQDQTWIWVNLTVAMEQDGNYWISVIEDISDRKQAEADRLKSEAKLREKVAREELLNRLTSQIRNSLDLNRILQTVVTELHRVLTLDRCYFLWHQTEPTTVWSCIQEAKRPNLDSFLGEYPILENNSLYGQLTAGEMVWCDDLVQSPDPDWHSIYLEQGFRAILLVPLRKNNGKLGVICCATLGEPRPWKTSDFELLEAVRDCMEIAISQAELYKEATARSQKLEQTLKELQKTQTQLIQSEKMASLGQLVAGIAHEINNPVNFIFGNIIHAREYLSDLLEVVELYDQHYPHPGPEIMDKVDEVDLEFLKEDFSKLLDSMEQGAIRIREIVTSFRTFSRYDEAALKDVEIHSGIESSLMILKNRLDSQGNRPEIEVIKNYGTLPKVQCFASELNQVFINILTNAIDAIDEAYSRQKNRQELGKIWIQTQVLPGDRIAIQIKDNGCGVAENALPRLFDPFFTTKPIGKGTGLGLATSYQITVDRHKGGLQCTSTPGIGTEFTLELPIHQDQFHKDEKG</sequence>
<name>A0ABT2MVN9_9CYAN</name>
<evidence type="ECO:0000256" key="2">
    <source>
        <dbReference type="ARBA" id="ARBA00012438"/>
    </source>
</evidence>
<organism evidence="11 12">
    <name type="scientific">Laspinema palackyanum D2a</name>
    <dbReference type="NCBI Taxonomy" id="2953684"/>
    <lineage>
        <taxon>Bacteria</taxon>
        <taxon>Bacillati</taxon>
        <taxon>Cyanobacteriota</taxon>
        <taxon>Cyanophyceae</taxon>
        <taxon>Oscillatoriophycideae</taxon>
        <taxon>Oscillatoriales</taxon>
        <taxon>Laspinemataceae</taxon>
        <taxon>Laspinema</taxon>
        <taxon>Laspinema palackyanum</taxon>
    </lineage>
</organism>
<dbReference type="SMART" id="SM00387">
    <property type="entry name" value="HATPase_c"/>
    <property type="match status" value="1"/>
</dbReference>
<evidence type="ECO:0000259" key="10">
    <source>
        <dbReference type="PROSITE" id="PS50113"/>
    </source>
</evidence>
<dbReference type="InterPro" id="IPR035965">
    <property type="entry name" value="PAS-like_dom_sf"/>
</dbReference>
<feature type="domain" description="PAS" evidence="9">
    <location>
        <begin position="24"/>
        <end position="79"/>
    </location>
</feature>
<dbReference type="Gene3D" id="3.30.450.40">
    <property type="match status" value="1"/>
</dbReference>
<dbReference type="InterPro" id="IPR005467">
    <property type="entry name" value="His_kinase_dom"/>
</dbReference>
<dbReference type="Gene3D" id="1.10.287.130">
    <property type="match status" value="1"/>
</dbReference>
<keyword evidence="7" id="KW-0175">Coiled coil</keyword>
<dbReference type="Pfam" id="PF08448">
    <property type="entry name" value="PAS_4"/>
    <property type="match status" value="1"/>
</dbReference>
<dbReference type="InterPro" id="IPR052162">
    <property type="entry name" value="Sensor_kinase/Photoreceptor"/>
</dbReference>
<feature type="domain" description="PAC" evidence="10">
    <location>
        <begin position="98"/>
        <end position="150"/>
    </location>
</feature>
<dbReference type="PANTHER" id="PTHR43304:SF1">
    <property type="entry name" value="PAC DOMAIN-CONTAINING PROTEIN"/>
    <property type="match status" value="1"/>
</dbReference>
<dbReference type="EC" id="2.7.13.3" evidence="2"/>
<dbReference type="InterPro" id="IPR001610">
    <property type="entry name" value="PAC"/>
</dbReference>
<evidence type="ECO:0000256" key="3">
    <source>
        <dbReference type="ARBA" id="ARBA00022553"/>
    </source>
</evidence>
<dbReference type="SUPFAM" id="SSF55874">
    <property type="entry name" value="ATPase domain of HSP90 chaperone/DNA topoisomerase II/histidine kinase"/>
    <property type="match status" value="1"/>
</dbReference>
<dbReference type="SMART" id="SM00388">
    <property type="entry name" value="HisKA"/>
    <property type="match status" value="1"/>
</dbReference>
<dbReference type="Gene3D" id="3.30.565.10">
    <property type="entry name" value="Histidine kinase-like ATPase, C-terminal domain"/>
    <property type="match status" value="1"/>
</dbReference>
<dbReference type="InterPro" id="IPR003594">
    <property type="entry name" value="HATPase_dom"/>
</dbReference>
<evidence type="ECO:0000256" key="7">
    <source>
        <dbReference type="SAM" id="Coils"/>
    </source>
</evidence>
<feature type="domain" description="PAC" evidence="10">
    <location>
        <begin position="497"/>
        <end position="545"/>
    </location>
</feature>
<dbReference type="Pfam" id="PF02518">
    <property type="entry name" value="HATPase_c"/>
    <property type="match status" value="1"/>
</dbReference>
<comment type="catalytic activity">
    <reaction evidence="1">
        <text>ATP + protein L-histidine = ADP + protein N-phospho-L-histidine.</text>
        <dbReference type="EC" id="2.7.13.3"/>
    </reaction>
</comment>
<dbReference type="SUPFAM" id="SSF55785">
    <property type="entry name" value="PYP-like sensor domain (PAS domain)"/>
    <property type="match status" value="4"/>
</dbReference>
<dbReference type="InterPro" id="IPR003018">
    <property type="entry name" value="GAF"/>
</dbReference>
<dbReference type="InterPro" id="IPR013655">
    <property type="entry name" value="PAS_fold_3"/>
</dbReference>
<evidence type="ECO:0000259" key="8">
    <source>
        <dbReference type="PROSITE" id="PS50109"/>
    </source>
</evidence>
<dbReference type="PRINTS" id="PR00344">
    <property type="entry name" value="BCTRLSENSOR"/>
</dbReference>
<evidence type="ECO:0000256" key="6">
    <source>
        <dbReference type="ARBA" id="ARBA00023012"/>
    </source>
</evidence>
<dbReference type="InterPro" id="IPR013656">
    <property type="entry name" value="PAS_4"/>
</dbReference>
<dbReference type="Pfam" id="PF08447">
    <property type="entry name" value="PAS_3"/>
    <property type="match status" value="3"/>
</dbReference>
<proteinExistence type="predicted"/>
<keyword evidence="6" id="KW-0902">Two-component regulatory system</keyword>
<feature type="domain" description="PAS" evidence="9">
    <location>
        <begin position="423"/>
        <end position="493"/>
    </location>
</feature>
<dbReference type="PANTHER" id="PTHR43304">
    <property type="entry name" value="PHYTOCHROME-LIKE PROTEIN CPH1"/>
    <property type="match status" value="1"/>
</dbReference>
<dbReference type="SMART" id="SM00065">
    <property type="entry name" value="GAF"/>
    <property type="match status" value="1"/>
</dbReference>
<keyword evidence="5" id="KW-0418">Kinase</keyword>
<dbReference type="PROSITE" id="PS50112">
    <property type="entry name" value="PAS"/>
    <property type="match status" value="3"/>
</dbReference>
<dbReference type="EMBL" id="JAMXFF010000036">
    <property type="protein sequence ID" value="MCT7968763.1"/>
    <property type="molecule type" value="Genomic_DNA"/>
</dbReference>
<dbReference type="SMART" id="SM00086">
    <property type="entry name" value="PAC"/>
    <property type="match status" value="4"/>
</dbReference>
<feature type="domain" description="Histidine kinase" evidence="8">
    <location>
        <begin position="757"/>
        <end position="1012"/>
    </location>
</feature>
<dbReference type="Proteomes" id="UP001525890">
    <property type="component" value="Unassembled WGS sequence"/>
</dbReference>
<dbReference type="PROSITE" id="PS50113">
    <property type="entry name" value="PAC"/>
    <property type="match status" value="4"/>
</dbReference>
<evidence type="ECO:0000313" key="11">
    <source>
        <dbReference type="EMBL" id="MCT7968763.1"/>
    </source>
</evidence>
<dbReference type="InterPro" id="IPR036097">
    <property type="entry name" value="HisK_dim/P_sf"/>
</dbReference>
<dbReference type="InterPro" id="IPR003661">
    <property type="entry name" value="HisK_dim/P_dom"/>
</dbReference>
<dbReference type="Gene3D" id="3.30.450.20">
    <property type="entry name" value="PAS domain"/>
    <property type="match status" value="4"/>
</dbReference>
<keyword evidence="12" id="KW-1185">Reference proteome</keyword>
<evidence type="ECO:0000313" key="12">
    <source>
        <dbReference type="Proteomes" id="UP001525890"/>
    </source>
</evidence>
<dbReference type="SUPFAM" id="SSF47384">
    <property type="entry name" value="Homodimeric domain of signal transducing histidine kinase"/>
    <property type="match status" value="1"/>
</dbReference>
<reference evidence="11 12" key="1">
    <citation type="journal article" date="2022" name="Front. Microbiol.">
        <title>High genomic differentiation and limited gene flow indicate recent cryptic speciation within the genus Laspinema (cyanobacteria).</title>
        <authorList>
            <person name="Stanojkovic A."/>
            <person name="Skoupy S."/>
            <person name="Skaloud P."/>
            <person name="Dvorak P."/>
        </authorList>
    </citation>
    <scope>NUCLEOTIDE SEQUENCE [LARGE SCALE GENOMIC DNA]</scope>
    <source>
        <strain evidence="11 12">D2a</strain>
    </source>
</reference>
<dbReference type="Pfam" id="PF01590">
    <property type="entry name" value="GAF"/>
    <property type="match status" value="1"/>
</dbReference>
<dbReference type="SMART" id="SM00091">
    <property type="entry name" value="PAS"/>
    <property type="match status" value="4"/>
</dbReference>
<dbReference type="InterPro" id="IPR000014">
    <property type="entry name" value="PAS"/>
</dbReference>
<evidence type="ECO:0000256" key="4">
    <source>
        <dbReference type="ARBA" id="ARBA00022679"/>
    </source>
</evidence>
<dbReference type="InterPro" id="IPR029016">
    <property type="entry name" value="GAF-like_dom_sf"/>
</dbReference>
<evidence type="ECO:0000256" key="1">
    <source>
        <dbReference type="ARBA" id="ARBA00000085"/>
    </source>
</evidence>
<feature type="domain" description="PAS" evidence="9">
    <location>
        <begin position="295"/>
        <end position="368"/>
    </location>
</feature>
<gene>
    <name evidence="11" type="ORF">NG799_20860</name>
</gene>
<feature type="coiled-coil region" evidence="7">
    <location>
        <begin position="718"/>
        <end position="748"/>
    </location>
</feature>
<protein>
    <recommendedName>
        <fullName evidence="2">histidine kinase</fullName>
        <ecNumber evidence="2">2.7.13.3</ecNumber>
    </recommendedName>
</protein>
<feature type="domain" description="PAC" evidence="10">
    <location>
        <begin position="370"/>
        <end position="422"/>
    </location>
</feature>
<evidence type="ECO:0000256" key="5">
    <source>
        <dbReference type="ARBA" id="ARBA00022777"/>
    </source>
</evidence>
<dbReference type="InterPro" id="IPR000700">
    <property type="entry name" value="PAS-assoc_C"/>
</dbReference>
<dbReference type="CDD" id="cd00082">
    <property type="entry name" value="HisKA"/>
    <property type="match status" value="1"/>
</dbReference>
<comment type="caution">
    <text evidence="11">The sequence shown here is derived from an EMBL/GenBank/DDBJ whole genome shotgun (WGS) entry which is preliminary data.</text>
</comment>
<feature type="domain" description="PAC" evidence="10">
    <location>
        <begin position="250"/>
        <end position="301"/>
    </location>
</feature>
<feature type="coiled-coil region" evidence="7">
    <location>
        <begin position="145"/>
        <end position="179"/>
    </location>
</feature>
<dbReference type="InterPro" id="IPR036890">
    <property type="entry name" value="HATPase_C_sf"/>
</dbReference>
<dbReference type="CDD" id="cd00130">
    <property type="entry name" value="PAS"/>
    <property type="match status" value="4"/>
</dbReference>